<reference evidence="1" key="1">
    <citation type="submission" date="2016-01" db="EMBL/GenBank/DDBJ databases">
        <authorList>
            <person name="Mcilroy J.S."/>
            <person name="Karst M S."/>
            <person name="Albertsen M."/>
        </authorList>
    </citation>
    <scope>NUCLEOTIDE SEQUENCE</scope>
    <source>
        <strain evidence="1">Cfx-K</strain>
    </source>
</reference>
<organism evidence="1 2">
    <name type="scientific">Candidatus Promineifilum breve</name>
    <dbReference type="NCBI Taxonomy" id="1806508"/>
    <lineage>
        <taxon>Bacteria</taxon>
        <taxon>Bacillati</taxon>
        <taxon>Chloroflexota</taxon>
        <taxon>Ardenticatenia</taxon>
        <taxon>Candidatus Promineifilales</taxon>
        <taxon>Candidatus Promineifilaceae</taxon>
        <taxon>Candidatus Promineifilum</taxon>
    </lineage>
</organism>
<evidence type="ECO:0000313" key="2">
    <source>
        <dbReference type="Proteomes" id="UP000215027"/>
    </source>
</evidence>
<proteinExistence type="predicted"/>
<dbReference type="AlphaFoldDB" id="A0A170PE64"/>
<accession>A0A170PE64</accession>
<protein>
    <submittedName>
        <fullName evidence="1">Uncharacterized protein</fullName>
    </submittedName>
</protein>
<sequence length="21" mass="2427">MLKPPIVKSLYHLAILYDLAK</sequence>
<gene>
    <name evidence="1" type="ORF">CFX0092_A0525</name>
</gene>
<name>A0A170PE64_9CHLR</name>
<keyword evidence="2" id="KW-1185">Reference proteome</keyword>
<evidence type="ECO:0000313" key="1">
    <source>
        <dbReference type="EMBL" id="CUS02403.2"/>
    </source>
</evidence>
<dbReference type="Proteomes" id="UP000215027">
    <property type="component" value="Chromosome I"/>
</dbReference>
<dbReference type="KEGG" id="pbf:CFX0092_A0525"/>
<dbReference type="EMBL" id="LN890655">
    <property type="protein sequence ID" value="CUS02403.2"/>
    <property type="molecule type" value="Genomic_DNA"/>
</dbReference>